<evidence type="ECO:0000313" key="1">
    <source>
        <dbReference type="EMBL" id="MDP2501398.1"/>
    </source>
</evidence>
<proteinExistence type="predicted"/>
<dbReference type="SUPFAM" id="SSF56024">
    <property type="entry name" value="Phospholipase D/nuclease"/>
    <property type="match status" value="1"/>
</dbReference>
<dbReference type="RefSeq" id="WP_102495789.1">
    <property type="nucleotide sequence ID" value="NZ_CAWNUI010000043.1"/>
</dbReference>
<comment type="caution">
    <text evidence="1">The sequence shown here is derived from an EMBL/GenBank/DDBJ whole genome shotgun (WGS) entry which is preliminary data.</text>
</comment>
<dbReference type="EMBL" id="JAUYVL010000005">
    <property type="protein sequence ID" value="MDP2501398.1"/>
    <property type="molecule type" value="Genomic_DNA"/>
</dbReference>
<dbReference type="Proteomes" id="UP001177935">
    <property type="component" value="Unassembled WGS sequence"/>
</dbReference>
<organism evidence="1 2">
    <name type="scientific">Vibrio splendidus</name>
    <dbReference type="NCBI Taxonomy" id="29497"/>
    <lineage>
        <taxon>Bacteria</taxon>
        <taxon>Pseudomonadati</taxon>
        <taxon>Pseudomonadota</taxon>
        <taxon>Gammaproteobacteria</taxon>
        <taxon>Vibrionales</taxon>
        <taxon>Vibrionaceae</taxon>
        <taxon>Vibrio</taxon>
    </lineage>
</organism>
<gene>
    <name evidence="1" type="ORF">Q8W42_11835</name>
</gene>
<name>A0AB35MYI7_VIBSP</name>
<dbReference type="NCBIfam" id="NF040700">
    <property type="entry name" value="VPA1262_N_dom"/>
    <property type="match status" value="1"/>
</dbReference>
<evidence type="ECO:0000313" key="2">
    <source>
        <dbReference type="Proteomes" id="UP001177935"/>
    </source>
</evidence>
<accession>A0AB35MYI7</accession>
<protein>
    <submittedName>
        <fullName evidence="1">VPA1262 family N-terminal domain-containing protein</fullName>
    </submittedName>
</protein>
<dbReference type="AlphaFoldDB" id="A0AB35MYI7"/>
<sequence>MTNRDTQFLQDFEWAEIRLATLDQRLLFATVKLLPKGRAQPELMNGVDIHQLPRNRGTLYFRRTVLNAEDAVRWYRTIDENPLTPVPSCSSDSDPKLDGLQIRSSKLIDDPIWPNLGLPYGNGLFSSLETVDPAPFIGNTSSRVHRRFGDNQGFESLLNDNGALAFLARRLHVNLNSYREYLGSVVLLVPDPVISKIDNFLIPRGDDNNDEYIFYRFVPRVGQTLEGLKIITFDERANLLSSFEVHDIPENGILKINKGSCIGKYGYAVTHPIHGILTYHQPSGFLRAVNVGIGVVGETRKVRVPIGESKKASMIDYEVNRTSRSNSRYGYEHIPPNVNVRVGSSARARERLSEAERLDQKWFGKGAREEAMAFIRHRISRAEKRIIIADPYFGILQIPQFLLAITSNDVKIELLTSRLAFEHGMPASDEDKESNAPSTILKEKIQQFQFEIDRIKEQGNSDFEVMVLAGKSPELHDRFLVVDDDVWFMGNSLNTLGTRASMVIKLPNPDEVLSALKDFHNKSERFCDYRKKFENVSGE</sequence>
<reference evidence="1" key="1">
    <citation type="submission" date="2023-07" db="EMBL/GenBank/DDBJ databases">
        <title>Genome content predicts the carbon catabolic preferences of heterotrophic bacteria.</title>
        <authorList>
            <person name="Gralka M."/>
        </authorList>
    </citation>
    <scope>NUCLEOTIDE SEQUENCE</scope>
    <source>
        <strain evidence="1">6E02</strain>
    </source>
</reference>